<keyword evidence="1" id="KW-1133">Transmembrane helix</keyword>
<feature type="transmembrane region" description="Helical" evidence="1">
    <location>
        <begin position="45"/>
        <end position="65"/>
    </location>
</feature>
<sequence length="379" mass="43512">MKFFSLQLFCPSMWKGYGLLWKFLAFTGISIIEENKTTRGSYRELMLLLPGLLFLQQIYFIYFYTRNIIQGGAAIEFDVPTIGISIVSVGLWFNVNMKKTQVRNLVLQFHRIELLKCRKKRSLNCGVNSCLAFGVFIILLVIIGHFSISPELREGDEVFSFLSTFQNKGLEFAVKFAGSVFSLFALFLMPFIWVVMCGTVYYKCSQMLEDFCQDISKWHLKREELVEHLDKYRLLRQLTYNVSNSLSSTAFLMLCWQILNMYVSLARFFSSRHVLTNTIWFNVPSLTAIPCSVVGLAMSASRVQSKQEEVRNALQNVRNNLVSKTKIGWKTLAVVDSMLKTFFPAMSAWGIVELRKELILSVFGSLFTYGLLILNIKAN</sequence>
<accession>A0AAV6VIZ0</accession>
<dbReference type="AlphaFoldDB" id="A0AAV6VIZ0"/>
<evidence type="ECO:0000313" key="3">
    <source>
        <dbReference type="Proteomes" id="UP000827092"/>
    </source>
</evidence>
<evidence type="ECO:0000256" key="1">
    <source>
        <dbReference type="SAM" id="Phobius"/>
    </source>
</evidence>
<feature type="transmembrane region" description="Helical" evidence="1">
    <location>
        <begin position="12"/>
        <end position="33"/>
    </location>
</feature>
<evidence type="ECO:0008006" key="4">
    <source>
        <dbReference type="Google" id="ProtNLM"/>
    </source>
</evidence>
<name>A0AAV6VIZ0_9ARAC</name>
<reference evidence="2 3" key="1">
    <citation type="journal article" date="2022" name="Nat. Ecol. Evol.">
        <title>A masculinizing supergene underlies an exaggerated male reproductive morph in a spider.</title>
        <authorList>
            <person name="Hendrickx F."/>
            <person name="De Corte Z."/>
            <person name="Sonet G."/>
            <person name="Van Belleghem S.M."/>
            <person name="Kostlbacher S."/>
            <person name="Vangestel C."/>
        </authorList>
    </citation>
    <scope>NUCLEOTIDE SEQUENCE [LARGE SCALE GENOMIC DNA]</scope>
    <source>
        <strain evidence="2">W744_W776</strain>
    </source>
</reference>
<feature type="transmembrane region" description="Helical" evidence="1">
    <location>
        <begin position="279"/>
        <end position="298"/>
    </location>
</feature>
<comment type="caution">
    <text evidence="2">The sequence shown here is derived from an EMBL/GenBank/DDBJ whole genome shotgun (WGS) entry which is preliminary data.</text>
</comment>
<feature type="transmembrane region" description="Helical" evidence="1">
    <location>
        <begin position="125"/>
        <end position="148"/>
    </location>
</feature>
<evidence type="ECO:0000313" key="2">
    <source>
        <dbReference type="EMBL" id="KAG8196522.1"/>
    </source>
</evidence>
<feature type="transmembrane region" description="Helical" evidence="1">
    <location>
        <begin position="180"/>
        <end position="202"/>
    </location>
</feature>
<feature type="transmembrane region" description="Helical" evidence="1">
    <location>
        <begin position="238"/>
        <end position="259"/>
    </location>
</feature>
<dbReference type="Proteomes" id="UP000827092">
    <property type="component" value="Unassembled WGS sequence"/>
</dbReference>
<feature type="transmembrane region" description="Helical" evidence="1">
    <location>
        <begin position="358"/>
        <end position="376"/>
    </location>
</feature>
<dbReference type="EMBL" id="JAFNEN010000069">
    <property type="protein sequence ID" value="KAG8196522.1"/>
    <property type="molecule type" value="Genomic_DNA"/>
</dbReference>
<keyword evidence="1" id="KW-0812">Transmembrane</keyword>
<proteinExistence type="predicted"/>
<organism evidence="2 3">
    <name type="scientific">Oedothorax gibbosus</name>
    <dbReference type="NCBI Taxonomy" id="931172"/>
    <lineage>
        <taxon>Eukaryota</taxon>
        <taxon>Metazoa</taxon>
        <taxon>Ecdysozoa</taxon>
        <taxon>Arthropoda</taxon>
        <taxon>Chelicerata</taxon>
        <taxon>Arachnida</taxon>
        <taxon>Araneae</taxon>
        <taxon>Araneomorphae</taxon>
        <taxon>Entelegynae</taxon>
        <taxon>Araneoidea</taxon>
        <taxon>Linyphiidae</taxon>
        <taxon>Erigoninae</taxon>
        <taxon>Oedothorax</taxon>
    </lineage>
</organism>
<gene>
    <name evidence="2" type="ORF">JTE90_012336</name>
</gene>
<keyword evidence="1" id="KW-0472">Membrane</keyword>
<keyword evidence="3" id="KW-1185">Reference proteome</keyword>
<protein>
    <recommendedName>
        <fullName evidence="4">Gustatory receptor</fullName>
    </recommendedName>
</protein>
<feature type="transmembrane region" description="Helical" evidence="1">
    <location>
        <begin position="77"/>
        <end position="95"/>
    </location>
</feature>